<gene>
    <name evidence="2" type="ORF">PPRIM_AZ9-3.1.T2400001</name>
</gene>
<feature type="transmembrane region" description="Helical" evidence="1">
    <location>
        <begin position="51"/>
        <end position="77"/>
    </location>
</feature>
<evidence type="ECO:0008006" key="4">
    <source>
        <dbReference type="Google" id="ProtNLM"/>
    </source>
</evidence>
<keyword evidence="1" id="KW-1133">Transmembrane helix</keyword>
<sequence length="272" mass="32852">MFNIKLQSYSSIMQTMLLSLQQMQIMILFLNQQLDVNFKYYQQIQLIKKQYFLINTTIKLPIVFRFGISITFLVLILKIELLSIEFKYQFNFLSDNLFFYVALENKTIFIYNPYSSRHMSLFKKLELDSIILSTTTNQQSSILFYNNTMLLLSSMEQELFKVNESLIYQNYYSLMIYRLQVTSLLHPSSIYCLIIQKIFFVTIIYTFIKSYLLIKILQYYKMLLNKMQVQMLKISIINSIHLQKSYCRQNKQQELEFIYLKYLKVNNRMLYV</sequence>
<reference evidence="2" key="1">
    <citation type="submission" date="2021-01" db="EMBL/GenBank/DDBJ databases">
        <authorList>
            <consortium name="Genoscope - CEA"/>
            <person name="William W."/>
        </authorList>
    </citation>
    <scope>NUCLEOTIDE SEQUENCE</scope>
</reference>
<organism evidence="2 3">
    <name type="scientific">Paramecium primaurelia</name>
    <dbReference type="NCBI Taxonomy" id="5886"/>
    <lineage>
        <taxon>Eukaryota</taxon>
        <taxon>Sar</taxon>
        <taxon>Alveolata</taxon>
        <taxon>Ciliophora</taxon>
        <taxon>Intramacronucleata</taxon>
        <taxon>Oligohymenophorea</taxon>
        <taxon>Peniculida</taxon>
        <taxon>Parameciidae</taxon>
        <taxon>Paramecium</taxon>
    </lineage>
</organism>
<protein>
    <recommendedName>
        <fullName evidence="4">Transmembrane protein</fullName>
    </recommendedName>
</protein>
<proteinExistence type="predicted"/>
<evidence type="ECO:0000256" key="1">
    <source>
        <dbReference type="SAM" id="Phobius"/>
    </source>
</evidence>
<name>A0A8S1QVE3_PARPR</name>
<keyword evidence="1" id="KW-0812">Transmembrane</keyword>
<keyword evidence="3" id="KW-1185">Reference proteome</keyword>
<evidence type="ECO:0000313" key="3">
    <source>
        <dbReference type="Proteomes" id="UP000688137"/>
    </source>
</evidence>
<feature type="transmembrane region" description="Helical" evidence="1">
    <location>
        <begin position="188"/>
        <end position="208"/>
    </location>
</feature>
<evidence type="ECO:0000313" key="2">
    <source>
        <dbReference type="EMBL" id="CAD8118440.1"/>
    </source>
</evidence>
<dbReference type="Proteomes" id="UP000688137">
    <property type="component" value="Unassembled WGS sequence"/>
</dbReference>
<comment type="caution">
    <text evidence="2">The sequence shown here is derived from an EMBL/GenBank/DDBJ whole genome shotgun (WGS) entry which is preliminary data.</text>
</comment>
<dbReference type="EMBL" id="CAJJDM010000249">
    <property type="protein sequence ID" value="CAD8118440.1"/>
    <property type="molecule type" value="Genomic_DNA"/>
</dbReference>
<accession>A0A8S1QVE3</accession>
<keyword evidence="1" id="KW-0472">Membrane</keyword>
<dbReference type="AlphaFoldDB" id="A0A8S1QVE3"/>